<evidence type="ECO:0008006" key="5">
    <source>
        <dbReference type="Google" id="ProtNLM"/>
    </source>
</evidence>
<keyword evidence="2" id="KW-0677">Repeat</keyword>
<accession>A2Q2C4</accession>
<keyword evidence="3" id="KW-0472">Membrane</keyword>
<proteinExistence type="predicted"/>
<dbReference type="PANTHER" id="PTHR12226">
    <property type="entry name" value="MANNOSE-P-DOLICHOL UTILIZATION DEFECT 1 LEC35 -RELATED"/>
    <property type="match status" value="1"/>
</dbReference>
<name>A2Q2C4_MEDTR</name>
<feature type="transmembrane region" description="Helical" evidence="3">
    <location>
        <begin position="23"/>
        <end position="43"/>
    </location>
</feature>
<dbReference type="PANTHER" id="PTHR12226:SF2">
    <property type="entry name" value="MANNOSE-P-DOLICHOL UTILIZATION DEFECT 1 PROTEIN"/>
    <property type="match status" value="1"/>
</dbReference>
<keyword evidence="3" id="KW-0812">Transmembrane</keyword>
<gene>
    <name evidence="4" type="ORF">MtrDRAFT_AC150207g29v2</name>
</gene>
<sequence>MNFGGSMVRVFTTIQENAPKSVLLGYGIGVATNFTILSQIVIYQKPQAAKEKKVK</sequence>
<protein>
    <recommendedName>
        <fullName evidence="5">Transmembrane protein</fullName>
    </recommendedName>
</protein>
<evidence type="ECO:0000313" key="4">
    <source>
        <dbReference type="EMBL" id="ABN06061.1"/>
    </source>
</evidence>
<keyword evidence="1" id="KW-0813">Transport</keyword>
<evidence type="ECO:0000256" key="2">
    <source>
        <dbReference type="ARBA" id="ARBA00022737"/>
    </source>
</evidence>
<organism evidence="4">
    <name type="scientific">Medicago truncatula</name>
    <name type="common">Barrel medic</name>
    <name type="synonym">Medicago tribuloides</name>
    <dbReference type="NCBI Taxonomy" id="3880"/>
    <lineage>
        <taxon>Eukaryota</taxon>
        <taxon>Viridiplantae</taxon>
        <taxon>Streptophyta</taxon>
        <taxon>Embryophyta</taxon>
        <taxon>Tracheophyta</taxon>
        <taxon>Spermatophyta</taxon>
        <taxon>Magnoliopsida</taxon>
        <taxon>eudicotyledons</taxon>
        <taxon>Gunneridae</taxon>
        <taxon>Pentapetalae</taxon>
        <taxon>rosids</taxon>
        <taxon>fabids</taxon>
        <taxon>Fabales</taxon>
        <taxon>Fabaceae</taxon>
        <taxon>Papilionoideae</taxon>
        <taxon>50 kb inversion clade</taxon>
        <taxon>NPAAA clade</taxon>
        <taxon>Hologalegina</taxon>
        <taxon>IRL clade</taxon>
        <taxon>Trifolieae</taxon>
        <taxon>Medicago</taxon>
    </lineage>
</organism>
<dbReference type="InterPro" id="IPR016817">
    <property type="entry name" value="MannP-dilichol_defect-1"/>
</dbReference>
<dbReference type="AlphaFoldDB" id="A2Q2C4"/>
<reference evidence="4" key="1">
    <citation type="submission" date="2004-10" db="EMBL/GenBank/DDBJ databases">
        <authorList>
            <person name="Town C.D."/>
        </authorList>
    </citation>
    <scope>NUCLEOTIDE SEQUENCE</scope>
</reference>
<reference evidence="4" key="2">
    <citation type="submission" date="2007-03" db="EMBL/GenBank/DDBJ databases">
        <authorList>
            <consortium name="The International Medicago Genome Annotation Group"/>
        </authorList>
    </citation>
    <scope>NUCLEOTIDE SEQUENCE</scope>
</reference>
<keyword evidence="3" id="KW-1133">Transmembrane helix</keyword>
<evidence type="ECO:0000256" key="1">
    <source>
        <dbReference type="ARBA" id="ARBA00022448"/>
    </source>
</evidence>
<dbReference type="EMBL" id="AC150207">
    <property type="protein sequence ID" value="ABN06061.1"/>
    <property type="molecule type" value="Genomic_DNA"/>
</dbReference>
<evidence type="ECO:0000256" key="3">
    <source>
        <dbReference type="SAM" id="Phobius"/>
    </source>
</evidence>